<evidence type="ECO:0000256" key="8">
    <source>
        <dbReference type="RuleBase" id="RU362056"/>
    </source>
</evidence>
<feature type="transmembrane region" description="Helical" evidence="8">
    <location>
        <begin position="253"/>
        <end position="273"/>
    </location>
</feature>
<keyword evidence="4 8" id="KW-0812">Transmembrane</keyword>
<evidence type="ECO:0000256" key="7">
    <source>
        <dbReference type="ARBA" id="ARBA00023157"/>
    </source>
</evidence>
<proteinExistence type="inferred from homology"/>
<feature type="transmembrane region" description="Helical" evidence="8">
    <location>
        <begin position="95"/>
        <end position="117"/>
    </location>
</feature>
<dbReference type="InterPro" id="IPR002350">
    <property type="entry name" value="Kazal_dom"/>
</dbReference>
<feature type="transmembrane region" description="Helical" evidence="8">
    <location>
        <begin position="206"/>
        <end position="233"/>
    </location>
</feature>
<dbReference type="Pfam" id="PF03137">
    <property type="entry name" value="OATP"/>
    <property type="match status" value="1"/>
</dbReference>
<evidence type="ECO:0000256" key="3">
    <source>
        <dbReference type="ARBA" id="ARBA00022475"/>
    </source>
</evidence>
<evidence type="ECO:0000256" key="2">
    <source>
        <dbReference type="ARBA" id="ARBA00009657"/>
    </source>
</evidence>
<accession>A0ABN7AMT1</accession>
<dbReference type="EMBL" id="AP028911">
    <property type="protein sequence ID" value="BES92191.1"/>
    <property type="molecule type" value="Genomic_DNA"/>
</dbReference>
<dbReference type="PANTHER" id="PTHR11388">
    <property type="entry name" value="ORGANIC ANION TRANSPORTER"/>
    <property type="match status" value="1"/>
</dbReference>
<organism evidence="10 11">
    <name type="scientific">Nesidiocoris tenuis</name>
    <dbReference type="NCBI Taxonomy" id="355587"/>
    <lineage>
        <taxon>Eukaryota</taxon>
        <taxon>Metazoa</taxon>
        <taxon>Ecdysozoa</taxon>
        <taxon>Arthropoda</taxon>
        <taxon>Hexapoda</taxon>
        <taxon>Insecta</taxon>
        <taxon>Pterygota</taxon>
        <taxon>Neoptera</taxon>
        <taxon>Paraneoptera</taxon>
        <taxon>Hemiptera</taxon>
        <taxon>Heteroptera</taxon>
        <taxon>Panheteroptera</taxon>
        <taxon>Cimicomorpha</taxon>
        <taxon>Miridae</taxon>
        <taxon>Dicyphina</taxon>
        <taxon>Nesidiocoris</taxon>
    </lineage>
</organism>
<evidence type="ECO:0000256" key="1">
    <source>
        <dbReference type="ARBA" id="ARBA00004651"/>
    </source>
</evidence>
<evidence type="ECO:0000259" key="9">
    <source>
        <dbReference type="PROSITE" id="PS51465"/>
    </source>
</evidence>
<feature type="transmembrane region" description="Helical" evidence="8">
    <location>
        <begin position="69"/>
        <end position="88"/>
    </location>
</feature>
<feature type="transmembrane region" description="Helical" evidence="8">
    <location>
        <begin position="390"/>
        <end position="410"/>
    </location>
</feature>
<comment type="subcellular location">
    <subcellularLocation>
        <location evidence="1 8">Cell membrane</location>
        <topology evidence="1 8">Multi-pass membrane protein</topology>
    </subcellularLocation>
</comment>
<feature type="transmembrane region" description="Helical" evidence="8">
    <location>
        <begin position="358"/>
        <end position="378"/>
    </location>
</feature>
<evidence type="ECO:0000256" key="6">
    <source>
        <dbReference type="ARBA" id="ARBA00023136"/>
    </source>
</evidence>
<dbReference type="CDD" id="cd17336">
    <property type="entry name" value="MFS_SLCO_OATP"/>
    <property type="match status" value="1"/>
</dbReference>
<keyword evidence="5 8" id="KW-1133">Transmembrane helix</keyword>
<keyword evidence="7" id="KW-1015">Disulfide bond</keyword>
<feature type="transmembrane region" description="Helical" evidence="8">
    <location>
        <begin position="28"/>
        <end position="49"/>
    </location>
</feature>
<dbReference type="NCBIfam" id="TIGR00805">
    <property type="entry name" value="oat"/>
    <property type="match status" value="1"/>
</dbReference>
<protein>
    <recommendedName>
        <fullName evidence="8">Solute carrier organic anion transporter family member</fullName>
    </recommendedName>
</protein>
<feature type="transmembrane region" description="Helical" evidence="8">
    <location>
        <begin position="166"/>
        <end position="185"/>
    </location>
</feature>
<dbReference type="InterPro" id="IPR004156">
    <property type="entry name" value="OATP"/>
</dbReference>
<feature type="domain" description="Kazal-like" evidence="9">
    <location>
        <begin position="427"/>
        <end position="480"/>
    </location>
</feature>
<comment type="similarity">
    <text evidence="2 8">Belongs to the organo anion transporter (TC 2.A.60) family.</text>
</comment>
<gene>
    <name evidence="10" type="ORF">NTJ_04999</name>
</gene>
<keyword evidence="11" id="KW-1185">Reference proteome</keyword>
<feature type="transmembrane region" description="Helical" evidence="8">
    <location>
        <begin position="519"/>
        <end position="539"/>
    </location>
</feature>
<evidence type="ECO:0000313" key="10">
    <source>
        <dbReference type="EMBL" id="BES92191.1"/>
    </source>
</evidence>
<dbReference type="Proteomes" id="UP001307889">
    <property type="component" value="Chromosome 3"/>
</dbReference>
<sequence length="658" mass="72658">MTKITGKKGCGLGNFRPKWLQKFATPKSFMTVFGLLGTVQAMAFVYFIATLTTMERRFGIPSRTTGLMLSGNEMSQICLSLFLSYAGGQRNRPLWLAWGVAFSAFSCIILFAPHALFGPGEKAISLTKEYAERHTVNQTVVEIRERMGLCSEERTEKECEEGDYSIIPPLLVFLSQFILGIGTTLSHSLGQPYIDDNTKKTNTPMLLGLTLALRTIGPALGFVIGYLCLSLYVDPTLTPLIDKKDSRWIGAWWLGWLFLASAMMVFAFLIALFPKSLPKTKPADKQIPAKSFEIDYPEPKPPSMKEFPTALKRLLKNKLLVVNIFSGIFYILGGSGYITYMTKYIEIQFEKSAAESNLVMGPVVLLAMVMGFLVSGVVISKYKPTPKYLLGWNVIVGMVFVLGELALTFISCEKTNLVGYNPANRSINFMNTCNMGCGCENLKFSPVCLEEGSLTFYSACHAGCHSLHKNGKNQTYGDCTCIPEDEVSLPNLEIEDSYQYRTYRGKVKEGHCPSPCGSAFTLLIVLSCFMHFLGSSGKIGNILVNYRAVDPIDKSFAQGLALLLVSLLAFIPGPIIFGALIDSACIIWDSSCGKKGNCWFYDKHAFRKNLNLTAAAITTIGVILDGVVCYLGRDLRLYDEEEPPAMTKTTEQNGTARL</sequence>
<dbReference type="Gene3D" id="1.20.1250.20">
    <property type="entry name" value="MFS general substrate transporter like domains"/>
    <property type="match status" value="1"/>
</dbReference>
<dbReference type="InterPro" id="IPR036259">
    <property type="entry name" value="MFS_trans_sf"/>
</dbReference>
<keyword evidence="8" id="KW-0406">Ion transport</keyword>
<dbReference type="PANTHER" id="PTHR11388:SF131">
    <property type="entry name" value="SOLUTE CARRIER ORGANIC ANION TRANSPORTER FAMILY MEMBER"/>
    <property type="match status" value="1"/>
</dbReference>
<reference evidence="10 11" key="1">
    <citation type="submission" date="2023-09" db="EMBL/GenBank/DDBJ databases">
        <title>Nesidiocoris tenuis whole genome shotgun sequence.</title>
        <authorList>
            <person name="Shibata T."/>
            <person name="Shimoda M."/>
            <person name="Kobayashi T."/>
            <person name="Uehara T."/>
        </authorList>
    </citation>
    <scope>NUCLEOTIDE SEQUENCE [LARGE SCALE GENOMIC DNA]</scope>
    <source>
        <strain evidence="10 11">Japan</strain>
    </source>
</reference>
<dbReference type="SUPFAM" id="SSF103473">
    <property type="entry name" value="MFS general substrate transporter"/>
    <property type="match status" value="1"/>
</dbReference>
<feature type="transmembrane region" description="Helical" evidence="8">
    <location>
        <begin position="560"/>
        <end position="581"/>
    </location>
</feature>
<keyword evidence="6 8" id="KW-0472">Membrane</keyword>
<evidence type="ECO:0000313" key="11">
    <source>
        <dbReference type="Proteomes" id="UP001307889"/>
    </source>
</evidence>
<keyword evidence="3" id="KW-1003">Cell membrane</keyword>
<feature type="transmembrane region" description="Helical" evidence="8">
    <location>
        <begin position="610"/>
        <end position="631"/>
    </location>
</feature>
<dbReference type="PROSITE" id="PS51465">
    <property type="entry name" value="KAZAL_2"/>
    <property type="match status" value="1"/>
</dbReference>
<name>A0ABN7AMT1_9HEMI</name>
<evidence type="ECO:0000256" key="4">
    <source>
        <dbReference type="ARBA" id="ARBA00022692"/>
    </source>
</evidence>
<evidence type="ECO:0000256" key="5">
    <source>
        <dbReference type="ARBA" id="ARBA00022989"/>
    </source>
</evidence>
<keyword evidence="8" id="KW-0813">Transport</keyword>
<feature type="transmembrane region" description="Helical" evidence="8">
    <location>
        <begin position="319"/>
        <end position="338"/>
    </location>
</feature>